<evidence type="ECO:0000313" key="3">
    <source>
        <dbReference type="Proteomes" id="UP001184150"/>
    </source>
</evidence>
<evidence type="ECO:0000256" key="1">
    <source>
        <dbReference type="SAM" id="Phobius"/>
    </source>
</evidence>
<name>A0ABU1MNE5_9SPHN</name>
<keyword evidence="1" id="KW-0812">Transmembrane</keyword>
<protein>
    <submittedName>
        <fullName evidence="2">Uncharacterized protein</fullName>
    </submittedName>
</protein>
<reference evidence="2 3" key="1">
    <citation type="submission" date="2023-07" db="EMBL/GenBank/DDBJ databases">
        <title>Sorghum-associated microbial communities from plants grown in Nebraska, USA.</title>
        <authorList>
            <person name="Schachtman D."/>
        </authorList>
    </citation>
    <scope>NUCLEOTIDE SEQUENCE [LARGE SCALE GENOMIC DNA]</scope>
    <source>
        <strain evidence="2 3">DS1027</strain>
    </source>
</reference>
<comment type="caution">
    <text evidence="2">The sequence shown here is derived from an EMBL/GenBank/DDBJ whole genome shotgun (WGS) entry which is preliminary data.</text>
</comment>
<dbReference type="RefSeq" id="WP_309805314.1">
    <property type="nucleotide sequence ID" value="NZ_JAVDRD010000005.1"/>
</dbReference>
<feature type="transmembrane region" description="Helical" evidence="1">
    <location>
        <begin position="27"/>
        <end position="49"/>
    </location>
</feature>
<organism evidence="2 3">
    <name type="scientific">Novosphingobium capsulatum</name>
    <dbReference type="NCBI Taxonomy" id="13688"/>
    <lineage>
        <taxon>Bacteria</taxon>
        <taxon>Pseudomonadati</taxon>
        <taxon>Pseudomonadota</taxon>
        <taxon>Alphaproteobacteria</taxon>
        <taxon>Sphingomonadales</taxon>
        <taxon>Sphingomonadaceae</taxon>
        <taxon>Novosphingobium</taxon>
    </lineage>
</organism>
<keyword evidence="3" id="KW-1185">Reference proteome</keyword>
<accession>A0ABU1MNE5</accession>
<evidence type="ECO:0000313" key="2">
    <source>
        <dbReference type="EMBL" id="MDR6511447.1"/>
    </source>
</evidence>
<dbReference type="EMBL" id="JAVDRD010000005">
    <property type="protein sequence ID" value="MDR6511447.1"/>
    <property type="molecule type" value="Genomic_DNA"/>
</dbReference>
<dbReference type="PIRSF" id="PIRSF028438">
    <property type="entry name" value="UCP028438"/>
    <property type="match status" value="1"/>
</dbReference>
<sequence length="244" mass="25683">MATGDTTDMAARLKRLLPPWFGETNPLVNALIAAAAVVLAFAYSLFAYAQAQVRIRTATGIWLDIVAQDFFGSRIVRSSGQSDDSFRALILANLLRPRATRQAISDVVQALTAFAPQIIEPFRPVDCGAYGVGYACYGGAGAYGSVSLPAQAFLVADRPRQPGIAIVAGYGASTAGYGVGSQAEYASLDMLGARVTDDQIYGTIAEAKAAGVTIWTRIQNHKGVDNVTINGAPFTFSGLPINLS</sequence>
<proteinExistence type="predicted"/>
<dbReference type="InterPro" id="IPR016884">
    <property type="entry name" value="UCP028438"/>
</dbReference>
<gene>
    <name evidence="2" type="ORF">J2792_002319</name>
</gene>
<dbReference type="Proteomes" id="UP001184150">
    <property type="component" value="Unassembled WGS sequence"/>
</dbReference>
<keyword evidence="1" id="KW-0472">Membrane</keyword>
<keyword evidence="1" id="KW-1133">Transmembrane helix</keyword>